<dbReference type="EMBL" id="MCIF01000002">
    <property type="protein sequence ID" value="RAQ97351.1"/>
    <property type="molecule type" value="Genomic_DNA"/>
</dbReference>
<name>A0A328VKA8_9CHLR</name>
<dbReference type="InterPro" id="IPR036986">
    <property type="entry name" value="S4_RNA-bd_sf"/>
</dbReference>
<reference evidence="5 6" key="1">
    <citation type="submission" date="2016-08" db="EMBL/GenBank/DDBJ databases">
        <title>Analysis of Carbohydrate Active Enzymes in Thermogemmatispora T81 Reveals Carbohydrate Degradation Ability.</title>
        <authorList>
            <person name="Tomazini A."/>
            <person name="Lal S."/>
            <person name="Stott M."/>
            <person name="Henrissat B."/>
            <person name="Polikarpov I."/>
            <person name="Sparling R."/>
            <person name="Levin D.B."/>
        </authorList>
    </citation>
    <scope>NUCLEOTIDE SEQUENCE [LARGE SCALE GENOMIC DNA]</scope>
    <source>
        <strain evidence="5 6">T81</strain>
    </source>
</reference>
<accession>A0A328VKA8</accession>
<dbReference type="SUPFAM" id="SSF55174">
    <property type="entry name" value="Alpha-L RNA-binding motif"/>
    <property type="match status" value="1"/>
</dbReference>
<dbReference type="PROSITE" id="PS50889">
    <property type="entry name" value="S4"/>
    <property type="match status" value="1"/>
</dbReference>
<dbReference type="PIRSF" id="PIRSF005578">
    <property type="entry name" value="TlyA"/>
    <property type="match status" value="1"/>
</dbReference>
<evidence type="ECO:0000256" key="3">
    <source>
        <dbReference type="PROSITE-ProRule" id="PRU00182"/>
    </source>
</evidence>
<evidence type="ECO:0000313" key="5">
    <source>
        <dbReference type="EMBL" id="RAQ97351.1"/>
    </source>
</evidence>
<dbReference type="InterPro" id="IPR002877">
    <property type="entry name" value="RNA_MeTrfase_FtsJ_dom"/>
</dbReference>
<dbReference type="InterPro" id="IPR029063">
    <property type="entry name" value="SAM-dependent_MTases_sf"/>
</dbReference>
<dbReference type="Pfam" id="PF01479">
    <property type="entry name" value="S4"/>
    <property type="match status" value="1"/>
</dbReference>
<dbReference type="GO" id="GO:0032259">
    <property type="term" value="P:methylation"/>
    <property type="evidence" value="ECO:0007669"/>
    <property type="project" value="InterPro"/>
</dbReference>
<gene>
    <name evidence="5" type="ORF">A4R35_17560</name>
</gene>
<dbReference type="CDD" id="cd02440">
    <property type="entry name" value="AdoMet_MTases"/>
    <property type="match status" value="1"/>
</dbReference>
<comment type="caution">
    <text evidence="5">The sequence shown here is derived from an EMBL/GenBank/DDBJ whole genome shotgun (WGS) entry which is preliminary data.</text>
</comment>
<dbReference type="RefSeq" id="WP_112431649.1">
    <property type="nucleotide sequence ID" value="NZ_MCIF01000002.1"/>
</dbReference>
<sequence length="249" mass="27498">MVTKKKERLDVAMVRRGLVASRERAQALIMAGRVYVGERRLEKPGAQVPDDAEIRLDLAAPELRYVSRGGLKLEKALAVFELDPRGLVALDVGASTGGFTDCLLQRGAARVYAVDVGHGQLAWKLRSDARVVVMEGVNIRYLETLPERPQCATIDVSFISLRLVLPSVARLLAPGAWVVALVKPQFEAGKEEADRGEGVIRDPRVHERVLRELSAWIPEYTPLQLRGVIESPIAGREGNKEFLMYLALP</sequence>
<evidence type="ECO:0000256" key="2">
    <source>
        <dbReference type="ARBA" id="ARBA00029460"/>
    </source>
</evidence>
<dbReference type="Gene3D" id="3.40.50.150">
    <property type="entry name" value="Vaccinia Virus protein VP39"/>
    <property type="match status" value="1"/>
</dbReference>
<dbReference type="InterPro" id="IPR047048">
    <property type="entry name" value="TlyA"/>
</dbReference>
<dbReference type="SUPFAM" id="SSF53335">
    <property type="entry name" value="S-adenosyl-L-methionine-dependent methyltransferases"/>
    <property type="match status" value="1"/>
</dbReference>
<proteinExistence type="inferred from homology"/>
<protein>
    <submittedName>
        <fullName evidence="5">Hemolysin</fullName>
    </submittedName>
</protein>
<dbReference type="Pfam" id="PF01728">
    <property type="entry name" value="FtsJ"/>
    <property type="match status" value="1"/>
</dbReference>
<dbReference type="Gene3D" id="3.10.290.10">
    <property type="entry name" value="RNA-binding S4 domain"/>
    <property type="match status" value="1"/>
</dbReference>
<dbReference type="PANTHER" id="PTHR32319">
    <property type="entry name" value="BACTERIAL HEMOLYSIN-LIKE PROTEIN"/>
    <property type="match status" value="1"/>
</dbReference>
<dbReference type="GO" id="GO:0008168">
    <property type="term" value="F:methyltransferase activity"/>
    <property type="evidence" value="ECO:0007669"/>
    <property type="project" value="InterPro"/>
</dbReference>
<evidence type="ECO:0000259" key="4">
    <source>
        <dbReference type="SMART" id="SM00363"/>
    </source>
</evidence>
<keyword evidence="6" id="KW-1185">Reference proteome</keyword>
<dbReference type="InterPro" id="IPR004538">
    <property type="entry name" value="Hemolysin_A/TlyA"/>
</dbReference>
<dbReference type="CDD" id="cd00165">
    <property type="entry name" value="S4"/>
    <property type="match status" value="1"/>
</dbReference>
<dbReference type="PANTHER" id="PTHR32319:SF0">
    <property type="entry name" value="BACTERIAL HEMOLYSIN-LIKE PROTEIN"/>
    <property type="match status" value="1"/>
</dbReference>
<dbReference type="NCBIfam" id="TIGR00478">
    <property type="entry name" value="tly"/>
    <property type="match status" value="1"/>
</dbReference>
<dbReference type="OrthoDB" id="9784736at2"/>
<dbReference type="Proteomes" id="UP000248706">
    <property type="component" value="Unassembled WGS sequence"/>
</dbReference>
<feature type="domain" description="RNA-binding S4" evidence="4">
    <location>
        <begin position="7"/>
        <end position="74"/>
    </location>
</feature>
<organism evidence="5 6">
    <name type="scientific">Thermogemmatispora tikiterensis</name>
    <dbReference type="NCBI Taxonomy" id="1825093"/>
    <lineage>
        <taxon>Bacteria</taxon>
        <taxon>Bacillati</taxon>
        <taxon>Chloroflexota</taxon>
        <taxon>Ktedonobacteria</taxon>
        <taxon>Thermogemmatisporales</taxon>
        <taxon>Thermogemmatisporaceae</taxon>
        <taxon>Thermogemmatispora</taxon>
    </lineage>
</organism>
<evidence type="ECO:0000313" key="6">
    <source>
        <dbReference type="Proteomes" id="UP000248706"/>
    </source>
</evidence>
<dbReference type="SMART" id="SM00363">
    <property type="entry name" value="S4"/>
    <property type="match status" value="1"/>
</dbReference>
<comment type="similarity">
    <text evidence="2">Belongs to the TlyA family.</text>
</comment>
<dbReference type="GO" id="GO:0003723">
    <property type="term" value="F:RNA binding"/>
    <property type="evidence" value="ECO:0007669"/>
    <property type="project" value="UniProtKB-KW"/>
</dbReference>
<evidence type="ECO:0000256" key="1">
    <source>
        <dbReference type="ARBA" id="ARBA00022884"/>
    </source>
</evidence>
<dbReference type="AlphaFoldDB" id="A0A328VKA8"/>
<keyword evidence="1 3" id="KW-0694">RNA-binding</keyword>
<dbReference type="InterPro" id="IPR002942">
    <property type="entry name" value="S4_RNA-bd"/>
</dbReference>